<dbReference type="CDD" id="cd02885">
    <property type="entry name" value="NUDIX_IPP_Isomerase"/>
    <property type="match status" value="1"/>
</dbReference>
<feature type="active site" evidence="10 11">
    <location>
        <position position="74"/>
    </location>
</feature>
<dbReference type="Gene3D" id="3.90.79.10">
    <property type="entry name" value="Nucleoside Triphosphate Pyrophosphohydrolase"/>
    <property type="match status" value="1"/>
</dbReference>
<evidence type="ECO:0000256" key="7">
    <source>
        <dbReference type="ARBA" id="ARBA00023211"/>
    </source>
</evidence>
<comment type="pathway">
    <text evidence="1 10">Isoprenoid biosynthesis; dimethylallyl diphosphate biosynthesis; dimethylallyl diphosphate from isopentenyl diphosphate: step 1/1.</text>
</comment>
<evidence type="ECO:0000256" key="10">
    <source>
        <dbReference type="HAMAP-Rule" id="MF_00202"/>
    </source>
</evidence>
<dbReference type="InterPro" id="IPR000086">
    <property type="entry name" value="NUDIX_hydrolase_dom"/>
</dbReference>
<dbReference type="GO" id="GO:0046872">
    <property type="term" value="F:metal ion binding"/>
    <property type="evidence" value="ECO:0007669"/>
    <property type="project" value="UniProtKB-KW"/>
</dbReference>
<dbReference type="PANTHER" id="PTHR10885">
    <property type="entry name" value="ISOPENTENYL-DIPHOSPHATE DELTA-ISOMERASE"/>
    <property type="match status" value="1"/>
</dbReference>
<evidence type="ECO:0000313" key="14">
    <source>
        <dbReference type="Proteomes" id="UP001321506"/>
    </source>
</evidence>
<dbReference type="InterPro" id="IPR011876">
    <property type="entry name" value="IsopentenylPP_isomerase_typ1"/>
</dbReference>
<keyword evidence="4 10" id="KW-0963">Cytoplasm</keyword>
<dbReference type="AlphaFoldDB" id="A0AAW6TBX2"/>
<dbReference type="NCBIfam" id="NF002995">
    <property type="entry name" value="PRK03759.1"/>
    <property type="match status" value="1"/>
</dbReference>
<keyword evidence="8 10" id="KW-0414">Isoprene biosynthesis</keyword>
<dbReference type="GO" id="GO:0004452">
    <property type="term" value="F:isopentenyl-diphosphate delta-isomerase activity"/>
    <property type="evidence" value="ECO:0007669"/>
    <property type="project" value="UniProtKB-UniRule"/>
</dbReference>
<evidence type="ECO:0000256" key="2">
    <source>
        <dbReference type="ARBA" id="ARBA00007579"/>
    </source>
</evidence>
<feature type="active site" evidence="10 11">
    <location>
        <position position="123"/>
    </location>
</feature>
<keyword evidence="9 10" id="KW-0413">Isomerase</keyword>
<evidence type="ECO:0000256" key="8">
    <source>
        <dbReference type="ARBA" id="ARBA00023229"/>
    </source>
</evidence>
<evidence type="ECO:0000256" key="5">
    <source>
        <dbReference type="ARBA" id="ARBA00022723"/>
    </source>
</evidence>
<evidence type="ECO:0000256" key="9">
    <source>
        <dbReference type="ARBA" id="ARBA00023235"/>
    </source>
</evidence>
<dbReference type="GO" id="GO:0008299">
    <property type="term" value="P:isoprenoid biosynthetic process"/>
    <property type="evidence" value="ECO:0007669"/>
    <property type="project" value="UniProtKB-UniRule"/>
</dbReference>
<feature type="binding site" evidence="10">
    <location>
        <position position="39"/>
    </location>
    <ligand>
        <name>Mn(2+)</name>
        <dbReference type="ChEBI" id="CHEBI:29035"/>
    </ligand>
</feature>
<evidence type="ECO:0000256" key="3">
    <source>
        <dbReference type="ARBA" id="ARBA00012057"/>
    </source>
</evidence>
<dbReference type="PIRSF" id="PIRSF018427">
    <property type="entry name" value="Isopntndiph_ism"/>
    <property type="match status" value="1"/>
</dbReference>
<name>A0AAW6TBX2_9MICO</name>
<dbReference type="EMBL" id="JASATX010000003">
    <property type="protein sequence ID" value="MDI2098865.1"/>
    <property type="molecule type" value="Genomic_DNA"/>
</dbReference>
<feature type="binding site" evidence="10">
    <location>
        <position position="32"/>
    </location>
    <ligand>
        <name>Mn(2+)</name>
        <dbReference type="ChEBI" id="CHEBI:29035"/>
    </ligand>
</feature>
<comment type="cofactor">
    <cofactor evidence="10">
        <name>Mg(2+)</name>
        <dbReference type="ChEBI" id="CHEBI:18420"/>
    </cofactor>
    <text evidence="10">Binds 1 Mg(2+) ion per subunit. The magnesium ion binds only when substrate is bound.</text>
</comment>
<feature type="domain" description="Nudix hydrolase" evidence="12">
    <location>
        <begin position="37"/>
        <end position="171"/>
    </location>
</feature>
<keyword evidence="7 10" id="KW-0464">Manganese</keyword>
<evidence type="ECO:0000256" key="11">
    <source>
        <dbReference type="PIRSR" id="PIRSR018427-1"/>
    </source>
</evidence>
<sequence>MVIEGSTRSPERVVLLDDERKPAGAMPKHLVHGEKTPLHLAFSCHVVDDDGRVLVTRRALSKATWPGVWTNAFCGHPGPDEPIDSAIVRRAEHELGLAIDRIEPLLPDFAYRATDASGVEENEFCPVYSARAIGDPAPNPDEVQEYRWVQPDDLARAVHAAPWAFSPWLVWQLDELAGRPRTVLTDPRRSL</sequence>
<dbReference type="GO" id="GO:0005737">
    <property type="term" value="C:cytoplasm"/>
    <property type="evidence" value="ECO:0007669"/>
    <property type="project" value="UniProtKB-SubCell"/>
</dbReference>
<feature type="binding site" evidence="10">
    <location>
        <position position="123"/>
    </location>
    <ligand>
        <name>Mn(2+)</name>
        <dbReference type="ChEBI" id="CHEBI:29035"/>
    </ligand>
</feature>
<feature type="binding site" evidence="10">
    <location>
        <position position="76"/>
    </location>
    <ligand>
        <name>Mn(2+)</name>
        <dbReference type="ChEBI" id="CHEBI:29035"/>
    </ligand>
</feature>
<comment type="similarity">
    <text evidence="2 10">Belongs to the IPP isomerase type 1 family.</text>
</comment>
<dbReference type="Proteomes" id="UP001321506">
    <property type="component" value="Unassembled WGS sequence"/>
</dbReference>
<dbReference type="PROSITE" id="PS51462">
    <property type="entry name" value="NUDIX"/>
    <property type="match status" value="1"/>
</dbReference>
<dbReference type="NCBIfam" id="TIGR02150">
    <property type="entry name" value="IPP_isom_1"/>
    <property type="match status" value="1"/>
</dbReference>
<organism evidence="13 14">
    <name type="scientific">Ruicaihuangia caeni</name>
    <dbReference type="NCBI Taxonomy" id="3042517"/>
    <lineage>
        <taxon>Bacteria</taxon>
        <taxon>Bacillati</taxon>
        <taxon>Actinomycetota</taxon>
        <taxon>Actinomycetes</taxon>
        <taxon>Micrococcales</taxon>
        <taxon>Microbacteriaceae</taxon>
        <taxon>Ruicaihuangia</taxon>
    </lineage>
</organism>
<comment type="function">
    <text evidence="10">Catalyzes the 1,3-allylic rearrangement of the homoallylic substrate isopentenyl (IPP) to its highly electrophilic allylic isomer, dimethylallyl diphosphate (DMAPP).</text>
</comment>
<evidence type="ECO:0000256" key="4">
    <source>
        <dbReference type="ARBA" id="ARBA00022490"/>
    </source>
</evidence>
<dbReference type="SUPFAM" id="SSF55811">
    <property type="entry name" value="Nudix"/>
    <property type="match status" value="1"/>
</dbReference>
<dbReference type="GO" id="GO:0050992">
    <property type="term" value="P:dimethylallyl diphosphate biosynthetic process"/>
    <property type="evidence" value="ECO:0007669"/>
    <property type="project" value="UniProtKB-UniRule"/>
</dbReference>
<evidence type="ECO:0000256" key="6">
    <source>
        <dbReference type="ARBA" id="ARBA00022842"/>
    </source>
</evidence>
<keyword evidence="5 10" id="KW-0479">Metal-binding</keyword>
<feature type="binding site" evidence="10">
    <location>
        <position position="121"/>
    </location>
    <ligand>
        <name>Mn(2+)</name>
        <dbReference type="ChEBI" id="CHEBI:29035"/>
    </ligand>
</feature>
<keyword evidence="6 10" id="KW-0460">Magnesium</keyword>
<dbReference type="EC" id="5.3.3.2" evidence="3 10"/>
<dbReference type="Pfam" id="PF00293">
    <property type="entry name" value="NUDIX"/>
    <property type="match status" value="1"/>
</dbReference>
<evidence type="ECO:0000259" key="12">
    <source>
        <dbReference type="PROSITE" id="PS51462"/>
    </source>
</evidence>
<evidence type="ECO:0000313" key="13">
    <source>
        <dbReference type="EMBL" id="MDI2098865.1"/>
    </source>
</evidence>
<feature type="binding site" evidence="10">
    <location>
        <position position="94"/>
    </location>
    <ligand>
        <name>Mg(2+)</name>
        <dbReference type="ChEBI" id="CHEBI:18420"/>
    </ligand>
</feature>
<comment type="caution">
    <text evidence="13">The sequence shown here is derived from an EMBL/GenBank/DDBJ whole genome shotgun (WGS) entry which is preliminary data.</text>
</comment>
<protein>
    <recommendedName>
        <fullName evidence="3 10">Isopentenyl-diphosphate Delta-isomerase</fullName>
        <shortName evidence="10">IPP isomerase</shortName>
        <ecNumber evidence="3 10">5.3.3.2</ecNumber>
    </recommendedName>
    <alternativeName>
        <fullName evidence="10">IPP:DMAPP isomerase</fullName>
    </alternativeName>
    <alternativeName>
        <fullName evidence="10">Isopentenyl pyrophosphate isomerase</fullName>
    </alternativeName>
</protein>
<reference evidence="13 14" key="1">
    <citation type="submission" date="2023-04" db="EMBL/GenBank/DDBJ databases">
        <title>Klugiella caeni sp. nov. isolated from the sludge of biochemical tank.</title>
        <authorList>
            <person name="Geng K."/>
        </authorList>
    </citation>
    <scope>NUCLEOTIDE SEQUENCE [LARGE SCALE GENOMIC DNA]</scope>
    <source>
        <strain evidence="13 14">YN-L-19</strain>
    </source>
</reference>
<gene>
    <name evidence="10 13" type="primary">idi</name>
    <name evidence="13" type="ORF">QF206_07795</name>
</gene>
<dbReference type="InterPro" id="IPR056375">
    <property type="entry name" value="Idi_bact"/>
</dbReference>
<comment type="catalytic activity">
    <reaction evidence="10">
        <text>isopentenyl diphosphate = dimethylallyl diphosphate</text>
        <dbReference type="Rhea" id="RHEA:23284"/>
        <dbReference type="ChEBI" id="CHEBI:57623"/>
        <dbReference type="ChEBI" id="CHEBI:128769"/>
        <dbReference type="EC" id="5.3.3.2"/>
    </reaction>
</comment>
<evidence type="ECO:0000256" key="1">
    <source>
        <dbReference type="ARBA" id="ARBA00004826"/>
    </source>
</evidence>
<accession>A0AAW6TBX2</accession>
<dbReference type="PANTHER" id="PTHR10885:SF0">
    <property type="entry name" value="ISOPENTENYL-DIPHOSPHATE DELTA-ISOMERASE"/>
    <property type="match status" value="1"/>
</dbReference>
<proteinExistence type="inferred from homology"/>
<dbReference type="InterPro" id="IPR015797">
    <property type="entry name" value="NUDIX_hydrolase-like_dom_sf"/>
</dbReference>
<dbReference type="HAMAP" id="MF_00202">
    <property type="entry name" value="Idi"/>
    <property type="match status" value="1"/>
</dbReference>
<comment type="cofactor">
    <cofactor evidence="10">
        <name>Mn(2+)</name>
        <dbReference type="ChEBI" id="CHEBI:29035"/>
    </cofactor>
    <text evidence="10">Binds 1 Mn(2+) ion per subunit.</text>
</comment>
<keyword evidence="14" id="KW-1185">Reference proteome</keyword>
<comment type="subcellular location">
    <subcellularLocation>
        <location evidence="10">Cytoplasm</location>
    </subcellularLocation>
</comment>
<dbReference type="RefSeq" id="WP_281488658.1">
    <property type="nucleotide sequence ID" value="NZ_JASATX010000003.1"/>
</dbReference>